<organism evidence="3">
    <name type="scientific">Lygus hesperus</name>
    <name type="common">Western plant bug</name>
    <dbReference type="NCBI Taxonomy" id="30085"/>
    <lineage>
        <taxon>Eukaryota</taxon>
        <taxon>Metazoa</taxon>
        <taxon>Ecdysozoa</taxon>
        <taxon>Arthropoda</taxon>
        <taxon>Hexapoda</taxon>
        <taxon>Insecta</taxon>
        <taxon>Pterygota</taxon>
        <taxon>Neoptera</taxon>
        <taxon>Paraneoptera</taxon>
        <taxon>Hemiptera</taxon>
        <taxon>Heteroptera</taxon>
        <taxon>Panheteroptera</taxon>
        <taxon>Cimicomorpha</taxon>
        <taxon>Miridae</taxon>
        <taxon>Mirini</taxon>
        <taxon>Lygus</taxon>
    </lineage>
</organism>
<sequence length="313" mass="35555">MFHLLTITVIVAWLTCLAAEERSLKVHVATWNVNSQKPPDDLSKLLGQMENQPAPDVVVLGLQEVTMNPKEAIFDYLFHDKWTLKLNDVLGNDYTKVKSKVLVSVAMMVYVKKEHAGALREIDGFSLRTGFGGLYGNKGAVGVNFRLYNKRFGFVNSHLPAHDEAVNSRIEDIGKIETHRKKNTWNAQDFLFWLGDLNFRVAETNWDAETINSMLYKGLVKEVLANDQLNQLKSAGTIFVDWQEAEINFKPTFKVLVGDGSYNLKRRPAWTDRILYKSETGNEIVNTLYDSVDGYLQSDHKPVRADFELPVDV</sequence>
<protein>
    <submittedName>
        <fullName evidence="3">Phosphatidylinositol 4,5-bisphosphate 5-phosphatase A</fullName>
    </submittedName>
</protein>
<dbReference type="GO" id="GO:0004439">
    <property type="term" value="F:phosphatidylinositol-4,5-bisphosphate 5-phosphatase activity"/>
    <property type="evidence" value="ECO:0007669"/>
    <property type="project" value="TreeGrafter"/>
</dbReference>
<reference evidence="3" key="1">
    <citation type="journal article" date="2016" name="Gigascience">
        <title>De novo construction of an expanded transcriptome assembly for the western tarnished plant bug, Lygus hesperus.</title>
        <authorList>
            <person name="Tassone E.E."/>
            <person name="Geib S.M."/>
            <person name="Hall B."/>
            <person name="Fabrick J.A."/>
            <person name="Brent C.S."/>
            <person name="Hull J.J."/>
        </authorList>
    </citation>
    <scope>NUCLEOTIDE SEQUENCE</scope>
</reference>
<feature type="domain" description="Inositol polyphosphate-related phosphatase" evidence="2">
    <location>
        <begin position="22"/>
        <end position="312"/>
    </location>
</feature>
<dbReference type="InterPro" id="IPR000300">
    <property type="entry name" value="IPPc"/>
</dbReference>
<dbReference type="PANTHER" id="PTHR11200">
    <property type="entry name" value="INOSITOL 5-PHOSPHATASE"/>
    <property type="match status" value="1"/>
</dbReference>
<feature type="signal peptide" evidence="1">
    <location>
        <begin position="1"/>
        <end position="19"/>
    </location>
</feature>
<keyword evidence="1" id="KW-0732">Signal</keyword>
<evidence type="ECO:0000259" key="2">
    <source>
        <dbReference type="SMART" id="SM00128"/>
    </source>
</evidence>
<dbReference type="InterPro" id="IPR046985">
    <property type="entry name" value="IP5"/>
</dbReference>
<feature type="chain" id="PRO_5007526748" evidence="1">
    <location>
        <begin position="20"/>
        <end position="313"/>
    </location>
</feature>
<accession>A0A146KL96</accession>
<dbReference type="SMART" id="SM00128">
    <property type="entry name" value="IPPc"/>
    <property type="match status" value="1"/>
</dbReference>
<dbReference type="Gene3D" id="3.60.10.10">
    <property type="entry name" value="Endonuclease/exonuclease/phosphatase"/>
    <property type="match status" value="1"/>
</dbReference>
<name>A0A146KL96_LYGHE</name>
<evidence type="ECO:0000256" key="1">
    <source>
        <dbReference type="SAM" id="SignalP"/>
    </source>
</evidence>
<dbReference type="AlphaFoldDB" id="A0A146KL96"/>
<dbReference type="EMBL" id="GDHC01021298">
    <property type="protein sequence ID" value="JAP97330.1"/>
    <property type="molecule type" value="Transcribed_RNA"/>
</dbReference>
<dbReference type="SUPFAM" id="SSF56219">
    <property type="entry name" value="DNase I-like"/>
    <property type="match status" value="1"/>
</dbReference>
<dbReference type="InterPro" id="IPR036691">
    <property type="entry name" value="Endo/exonu/phosph_ase_sf"/>
</dbReference>
<proteinExistence type="predicted"/>
<dbReference type="PANTHER" id="PTHR11200:SF275">
    <property type="entry name" value="LD06095P"/>
    <property type="match status" value="1"/>
</dbReference>
<evidence type="ECO:0000313" key="3">
    <source>
        <dbReference type="EMBL" id="JAP97330.1"/>
    </source>
</evidence>
<gene>
    <name evidence="3" type="primary">Inpp5j_2</name>
    <name evidence="3" type="ORF">g.19598</name>
</gene>
<dbReference type="Pfam" id="PF22669">
    <property type="entry name" value="Exo_endo_phos2"/>
    <property type="match status" value="1"/>
</dbReference>
<dbReference type="GO" id="GO:0046856">
    <property type="term" value="P:phosphatidylinositol dephosphorylation"/>
    <property type="evidence" value="ECO:0007669"/>
    <property type="project" value="InterPro"/>
</dbReference>